<evidence type="ECO:0000256" key="7">
    <source>
        <dbReference type="ARBA" id="ARBA00022692"/>
    </source>
</evidence>
<keyword evidence="12" id="KW-1185">Reference proteome</keyword>
<dbReference type="InterPro" id="IPR022792">
    <property type="entry name" value="T2SS_protein-GspN"/>
</dbReference>
<organism evidence="11 12">
    <name type="scientific">Lampropedia aestuarii</name>
    <dbReference type="NCBI Taxonomy" id="2562762"/>
    <lineage>
        <taxon>Bacteria</taxon>
        <taxon>Pseudomonadati</taxon>
        <taxon>Pseudomonadota</taxon>
        <taxon>Betaproteobacteria</taxon>
        <taxon>Burkholderiales</taxon>
        <taxon>Comamonadaceae</taxon>
        <taxon>Lampropedia</taxon>
    </lineage>
</organism>
<dbReference type="GO" id="GO:0015627">
    <property type="term" value="C:type II protein secretion system complex"/>
    <property type="evidence" value="ECO:0007669"/>
    <property type="project" value="InterPro"/>
</dbReference>
<keyword evidence="9" id="KW-0472">Membrane</keyword>
<name>A0A4S5BRD8_9BURK</name>
<evidence type="ECO:0000256" key="2">
    <source>
        <dbReference type="ARBA" id="ARBA00007208"/>
    </source>
</evidence>
<dbReference type="GO" id="GO:0015628">
    <property type="term" value="P:protein secretion by the type II secretion system"/>
    <property type="evidence" value="ECO:0007669"/>
    <property type="project" value="InterPro"/>
</dbReference>
<keyword evidence="4" id="KW-0813">Transport</keyword>
<keyword evidence="5" id="KW-1003">Cell membrane</keyword>
<evidence type="ECO:0000256" key="9">
    <source>
        <dbReference type="ARBA" id="ARBA00023136"/>
    </source>
</evidence>
<sequence>MGRWAVLGAVIGLLVATLWFAPARWLVSGIAWASQGQVQLLSAQGSVWSGSALVSLTGGRNSRDQMALPGRMQWRIRPAWLGANVDILPDCCASQPAQVQLRLGWQRVDVAVNQHQSQWPASLLQGLGAPWNTLQLDGQLSLKFDHYRLQWVQGRTTMQGSIEAALRNTSSRLTTIRPMGSYRLIMQGGDRVELELKTEQGPLLLTGQGQWQGQHLRFHGEATAAPEHLPALSNLLSLLGRRQGDRAILSL</sequence>
<evidence type="ECO:0000256" key="3">
    <source>
        <dbReference type="ARBA" id="ARBA00021563"/>
    </source>
</evidence>
<dbReference type="GO" id="GO:0005886">
    <property type="term" value="C:plasma membrane"/>
    <property type="evidence" value="ECO:0007669"/>
    <property type="project" value="UniProtKB-SubCell"/>
</dbReference>
<dbReference type="Proteomes" id="UP000306236">
    <property type="component" value="Unassembled WGS sequence"/>
</dbReference>
<evidence type="ECO:0000256" key="10">
    <source>
        <dbReference type="ARBA" id="ARBA00030772"/>
    </source>
</evidence>
<evidence type="ECO:0000256" key="1">
    <source>
        <dbReference type="ARBA" id="ARBA00004533"/>
    </source>
</evidence>
<comment type="similarity">
    <text evidence="2">Belongs to the GSP N family.</text>
</comment>
<keyword evidence="8" id="KW-0653">Protein transport</keyword>
<accession>A0A4S5BRD8</accession>
<evidence type="ECO:0000256" key="5">
    <source>
        <dbReference type="ARBA" id="ARBA00022475"/>
    </source>
</evidence>
<dbReference type="AlphaFoldDB" id="A0A4S5BRD8"/>
<comment type="subcellular location">
    <subcellularLocation>
        <location evidence="1">Cell inner membrane</location>
    </subcellularLocation>
</comment>
<proteinExistence type="inferred from homology"/>
<gene>
    <name evidence="11" type="ORF">E8K88_04740</name>
</gene>
<keyword evidence="6" id="KW-0997">Cell inner membrane</keyword>
<comment type="caution">
    <text evidence="11">The sequence shown here is derived from an EMBL/GenBank/DDBJ whole genome shotgun (WGS) entry which is preliminary data.</text>
</comment>
<evidence type="ECO:0000256" key="6">
    <source>
        <dbReference type="ARBA" id="ARBA00022519"/>
    </source>
</evidence>
<keyword evidence="7" id="KW-0812">Transmembrane</keyword>
<evidence type="ECO:0000313" key="12">
    <source>
        <dbReference type="Proteomes" id="UP000306236"/>
    </source>
</evidence>
<reference evidence="11 12" key="1">
    <citation type="submission" date="2019-04" db="EMBL/GenBank/DDBJ databases">
        <title>Lampropedia sp YIM MLB12 draf genome.</title>
        <authorList>
            <person name="Wang Y.-X."/>
        </authorList>
    </citation>
    <scope>NUCLEOTIDE SEQUENCE [LARGE SCALE GENOMIC DNA]</scope>
    <source>
        <strain evidence="11 12">YIM MLB12</strain>
    </source>
</reference>
<protein>
    <recommendedName>
        <fullName evidence="3">Type II secretion system protein N</fullName>
    </recommendedName>
    <alternativeName>
        <fullName evidence="10">General secretion pathway protein N</fullName>
    </alternativeName>
</protein>
<dbReference type="OrthoDB" id="8558191at2"/>
<evidence type="ECO:0000256" key="4">
    <source>
        <dbReference type="ARBA" id="ARBA00022448"/>
    </source>
</evidence>
<evidence type="ECO:0000256" key="8">
    <source>
        <dbReference type="ARBA" id="ARBA00022927"/>
    </source>
</evidence>
<evidence type="ECO:0000313" key="11">
    <source>
        <dbReference type="EMBL" id="THJ35344.1"/>
    </source>
</evidence>
<dbReference type="Pfam" id="PF01203">
    <property type="entry name" value="T2SSN"/>
    <property type="match status" value="1"/>
</dbReference>
<dbReference type="EMBL" id="SSWX01000004">
    <property type="protein sequence ID" value="THJ35344.1"/>
    <property type="molecule type" value="Genomic_DNA"/>
</dbReference>